<accession>A0AAD9UKL6</accession>
<evidence type="ECO:0000313" key="5">
    <source>
        <dbReference type="EMBL" id="KAK2192806.1"/>
    </source>
</evidence>
<evidence type="ECO:0000256" key="2">
    <source>
        <dbReference type="ARBA" id="ARBA00022737"/>
    </source>
</evidence>
<evidence type="ECO:0000256" key="3">
    <source>
        <dbReference type="PROSITE-ProRule" id="PRU00221"/>
    </source>
</evidence>
<dbReference type="PROSITE" id="PS50082">
    <property type="entry name" value="WD_REPEATS_2"/>
    <property type="match status" value="3"/>
</dbReference>
<keyword evidence="2" id="KW-0677">Repeat</keyword>
<dbReference type="PANTHER" id="PTHR45532">
    <property type="entry name" value="WD REPEAT-CONTAINING PROTEIN 97"/>
    <property type="match status" value="1"/>
</dbReference>
<dbReference type="Gene3D" id="2.130.10.10">
    <property type="entry name" value="YVTN repeat-like/Quinoprotein amine dehydrogenase"/>
    <property type="match status" value="2"/>
</dbReference>
<organism evidence="5 6">
    <name type="scientific">Ridgeia piscesae</name>
    <name type="common">Tubeworm</name>
    <dbReference type="NCBI Taxonomy" id="27915"/>
    <lineage>
        <taxon>Eukaryota</taxon>
        <taxon>Metazoa</taxon>
        <taxon>Spiralia</taxon>
        <taxon>Lophotrochozoa</taxon>
        <taxon>Annelida</taxon>
        <taxon>Polychaeta</taxon>
        <taxon>Sedentaria</taxon>
        <taxon>Canalipalpata</taxon>
        <taxon>Sabellida</taxon>
        <taxon>Siboglinidae</taxon>
        <taxon>Ridgeia</taxon>
    </lineage>
</organism>
<proteinExistence type="predicted"/>
<dbReference type="PRINTS" id="PR00320">
    <property type="entry name" value="GPROTEINBRPT"/>
</dbReference>
<sequence>MDTTSLGSQGDFPSDYPSLASEPSAVSRNDVDSSSSESEARIRENKLQKAKDDRVKKSKKCWKILQKSVHSAINIVQDSEIEEISINHGVHHERSISHAKPIQHVIYNPKTMEYISLDGLCLRIFLKDGKKKSSVTPIDPFDRLIYAAPNNLYVGWNNGGTKMQLLDSALDVVSCTTAPGRILCAIYNEHTNEIIASGQGFITVWVFRYGGRYLLPKKTIKDGMTSEDEFNILALEQTPSKAQRLFAAEHTTIKVFNLREGKLLSTQTQLHVRKITAMIFFNPLKFLVTGSKDGSIKVWDDQWHLQLVFVGHSGPVTSVMPFPYGPHVISSSLDCTIRVWSLETCDQVDKVDTAEPVMGLDTQINRGHFFSYGGTRADLWTVRNIHNLHSIIGHTVFSMQATSHPQYPIRNVLLCNDSSVRIMSPTTGDIITSLLMPIQKRLVDAAYAIAEDVVFAVFANGHIIKADTSTNPCTVMAEWKSWTGPESCNYLLVYEYVITDDFEKDTWAGMKRAIVTRSIHDQSSGDASVNRTLLLGGRKDGCICVFNWETGAIDFKIEAHGTKGVLSMVASSKTDQLISSGLDNVIKIWRLFPYAQESLAPLMSFYCAHLPIYMSVMKKKLAVAFQEHITATYSVVLYNISDKDRYDHPPTDDHMDSITGLTTCPKMKFVASSSQDGTIHIWNEFNHLVRQLKLSETPHSLCFCSERGDLLVGIGKHIHKINYQSYMPVIYQQRLITKHFRTMPKEDALPYNESHLMMLKRDDQKRLRAARASFKYTHFVDVLTTEENDELMDEKQIKEQAYAKLEERELELAMLRNGQLKPTRKKKKPTPKTQREAFNKYLALFYNRPDIEVPKDEDFEKELREKERQKKLEDEGLTKWRPEVEPVGFFPDKALAIRDKTQITLRPDGFVPNSILVRLIWPQTAIETQREKKKYTPPEITEFYDSIAKPKPVKRKQEDEDGYQDRTLILDSDEDEELVELESEAPSAFMQKMQAEMKKPPTPLPVEEPEERPVTPKKGSLPKQQKPRKAIVKHVSAAPVPNPPTPPKVIRERKPSVVGQPSALTIPHPPAEPIRAQKPESPGILPYFITQFKGEGWFDSHFPDCSVENMPGPWEVGSFVNLLLGIMKTGSFVDKAGVAKALIHLHKEEGLLDLEGIYKTVYDLLNPRIIEGGDATSPPSCENPDEKMFLQMAIQLLHFLGVHDLKFFTETLVQLLEGDKDLRTLILSLLRKAGLNDPTGQLVKEVDGWDIWNIDKDRANQLRRMSQEWLVRQKSKFSIHLEMSIETLKKGHQLHGQLSGSAGLGSSTGGRASILKRGGTGTNTVISAMLICHVAVVFNDEYDPDMLQKISYMEAINHFCEMTSEREVPRGELPPPMPKERHVSPEGVKNTVLVLPKIIGEQRLVRLGETHVSRCRGERETALADMSLPPIIARGWLAAPGQLYGFPPVINLPMKSLLMNPFPTQDELLLQKQSTALLMLHTSQKYFIHTRSYVSDLI</sequence>
<dbReference type="EMBL" id="JAODUO010000022">
    <property type="protein sequence ID" value="KAK2192806.1"/>
    <property type="molecule type" value="Genomic_DNA"/>
</dbReference>
<evidence type="ECO:0000256" key="1">
    <source>
        <dbReference type="ARBA" id="ARBA00022574"/>
    </source>
</evidence>
<feature type="region of interest" description="Disordered" evidence="4">
    <location>
        <begin position="1366"/>
        <end position="1385"/>
    </location>
</feature>
<feature type="repeat" description="WD" evidence="3">
    <location>
        <begin position="309"/>
        <end position="350"/>
    </location>
</feature>
<dbReference type="Proteomes" id="UP001209878">
    <property type="component" value="Unassembled WGS sequence"/>
</dbReference>
<gene>
    <name evidence="5" type="ORF">NP493_22g03013</name>
</gene>
<dbReference type="Pfam" id="PF00400">
    <property type="entry name" value="WD40"/>
    <property type="match status" value="4"/>
</dbReference>
<dbReference type="InterPro" id="IPR036322">
    <property type="entry name" value="WD40_repeat_dom_sf"/>
</dbReference>
<keyword evidence="6" id="KW-1185">Reference proteome</keyword>
<feature type="region of interest" description="Disordered" evidence="4">
    <location>
        <begin position="996"/>
        <end position="1028"/>
    </location>
</feature>
<feature type="region of interest" description="Disordered" evidence="4">
    <location>
        <begin position="1"/>
        <end position="51"/>
    </location>
</feature>
<dbReference type="InterPro" id="IPR001680">
    <property type="entry name" value="WD40_rpt"/>
</dbReference>
<keyword evidence="1 3" id="KW-0853">WD repeat</keyword>
<dbReference type="InterPro" id="IPR020472">
    <property type="entry name" value="WD40_PAC1"/>
</dbReference>
<evidence type="ECO:0000256" key="4">
    <source>
        <dbReference type="SAM" id="MobiDB-lite"/>
    </source>
</evidence>
<dbReference type="SMART" id="SM00320">
    <property type="entry name" value="WD40"/>
    <property type="match status" value="4"/>
</dbReference>
<comment type="caution">
    <text evidence="5">The sequence shown here is derived from an EMBL/GenBank/DDBJ whole genome shotgun (WGS) entry which is preliminary data.</text>
</comment>
<reference evidence="5" key="1">
    <citation type="journal article" date="2023" name="Mol. Biol. Evol.">
        <title>Third-Generation Sequencing Reveals the Adaptive Role of the Epigenome in Three Deep-Sea Polychaetes.</title>
        <authorList>
            <person name="Perez M."/>
            <person name="Aroh O."/>
            <person name="Sun Y."/>
            <person name="Lan Y."/>
            <person name="Juniper S.K."/>
            <person name="Young C.R."/>
            <person name="Angers B."/>
            <person name="Qian P.Y."/>
        </authorList>
    </citation>
    <scope>NUCLEOTIDE SEQUENCE</scope>
    <source>
        <strain evidence="5">R07B-5</strain>
    </source>
</reference>
<dbReference type="SUPFAM" id="SSF50978">
    <property type="entry name" value="WD40 repeat-like"/>
    <property type="match status" value="1"/>
</dbReference>
<feature type="compositionally biased region" description="Low complexity" evidence="4">
    <location>
        <begin position="24"/>
        <end position="37"/>
    </location>
</feature>
<dbReference type="PANTHER" id="PTHR45532:SF1">
    <property type="entry name" value="WD REPEAT-CONTAINING PROTEIN 97"/>
    <property type="match status" value="1"/>
</dbReference>
<dbReference type="PROSITE" id="PS50294">
    <property type="entry name" value="WD_REPEATS_REGION"/>
    <property type="match status" value="3"/>
</dbReference>
<feature type="repeat" description="WD" evidence="3">
    <location>
        <begin position="268"/>
        <end position="300"/>
    </location>
</feature>
<protein>
    <submittedName>
        <fullName evidence="5">Uncharacterized protein</fullName>
    </submittedName>
</protein>
<name>A0AAD9UKL6_RIDPI</name>
<feature type="compositionally biased region" description="Basic and acidic residues" evidence="4">
    <location>
        <begin position="38"/>
        <end position="51"/>
    </location>
</feature>
<feature type="repeat" description="WD" evidence="3">
    <location>
        <begin position="651"/>
        <end position="683"/>
    </location>
</feature>
<dbReference type="InterPro" id="IPR015943">
    <property type="entry name" value="WD40/YVTN_repeat-like_dom_sf"/>
</dbReference>
<evidence type="ECO:0000313" key="6">
    <source>
        <dbReference type="Proteomes" id="UP001209878"/>
    </source>
</evidence>